<dbReference type="SMART" id="SM00273">
    <property type="entry name" value="ENTH"/>
    <property type="match status" value="1"/>
</dbReference>
<dbReference type="Gene3D" id="1.25.40.90">
    <property type="match status" value="1"/>
</dbReference>
<name>A0A2K6LP13_RHIBE</name>
<dbReference type="GO" id="GO:0030864">
    <property type="term" value="C:cortical actin cytoskeleton"/>
    <property type="evidence" value="ECO:0007669"/>
    <property type="project" value="TreeGrafter"/>
</dbReference>
<dbReference type="Gene3D" id="1.20.5.1700">
    <property type="match status" value="1"/>
</dbReference>
<dbReference type="InterPro" id="IPR011417">
    <property type="entry name" value="ANTH_dom"/>
</dbReference>
<comment type="similarity">
    <text evidence="2">Belongs to the SLA2 family.</text>
</comment>
<evidence type="ECO:0000259" key="10">
    <source>
        <dbReference type="PROSITE" id="PS50945"/>
    </source>
</evidence>
<sequence>MDRMASSMKQVPNPLPKVLSRRGVGAGLEAAERESFERTQTVSINKAINTQEVAVKEKHARTCILGTHHEKGAQTFWSVVNRLPLSSNAVLCWKFCHVFHKLLRDGHPNVLKDSLRYRNELSDMSRMWGHLSEGYGQLCSIYLKLLRTKMEYHTKNPRFPGNLQMSDRQLDEAGESDVNNFFQLTVEMFDYLECELNLFQTVFNSLDMSRSVSVTAAGQCRLAPLIQVILDCSHLYDYTVKLLFKLHSCLPADTLQGHRDRFMEQFTKLKELFYRSSNLQYFKRLIQIPQLPENPPNFLRASALSEHISPVVVIPAETSSPDSEPVLEKDDLMDMDASQQSLFDNKFDDIFGSSFSSDPFNFNSQNGVNKDEKDHLIERLYREISGLKAQLENMKMESQRVVLQLKGRISELEAELAEQQHLRQQAADDCEFLRAELDELRRQREDTEKAQRSLSEIERKAQANEQRYSKLKEKYSELVQNHADLLRKNAEVTKQVSVARQAQVDLEREKKQLEDSLERISDQGQWKTQEQLEVLESLKQELATSRRELQVLQDSLETSAQSEANRAAQIAELEKERDSLVSGAAHRDEELSALRKELQDTQLKLASTEESMCQLAKDQRKMLLVGSRKAAEQVIQDTLNQLEEAPLISCAGSADHLLSTVMSISSCIEQLEKSWSQYLACPEDISGLLHSTTLLARLTSDAISHGASTSLRAPPEPADSLTEACKQYGRETLAYLASLEEEGTLENADSTAMRNCLSKIKAIGEELLPRGLDIKQEELGDLVDKEMAATSAAIETATARIEGTASPKEFYAKNSRWTEGLISASKAVGWGATVMVDAADLVVQGRGKFEELMVCSHEIAASTAQLVAASKVKADKDSPNLAQLQQASRGVNQATAGVVASTISGKSQIEETDNMDFSSMTLTQIKRQEMDSQVRVLELENELQKERQKLGELRKKHYELAGVAEGWEEGTEASPPTLQEAVTEKE</sequence>
<dbReference type="GO" id="GO:0048268">
    <property type="term" value="P:clathrin coat assembly"/>
    <property type="evidence" value="ECO:0007669"/>
    <property type="project" value="TreeGrafter"/>
</dbReference>
<dbReference type="PROSITE" id="PS50945">
    <property type="entry name" value="I_LWEQ"/>
    <property type="match status" value="1"/>
</dbReference>
<reference evidence="11" key="3">
    <citation type="submission" date="2025-09" db="UniProtKB">
        <authorList>
            <consortium name="Ensembl"/>
        </authorList>
    </citation>
    <scope>IDENTIFICATION</scope>
</reference>
<dbReference type="PANTHER" id="PTHR10407">
    <property type="entry name" value="HUNTINGTIN INTERACTING PROTEIN 1"/>
    <property type="match status" value="1"/>
</dbReference>
<evidence type="ECO:0000256" key="4">
    <source>
        <dbReference type="ARBA" id="ARBA00022583"/>
    </source>
</evidence>
<gene>
    <name evidence="11" type="primary">HIP1</name>
</gene>
<keyword evidence="12" id="KW-1185">Reference proteome</keyword>
<accession>A0A2K6LP13</accession>
<dbReference type="InterPro" id="IPR035964">
    <property type="entry name" value="I/LWEQ_dom_sf"/>
</dbReference>
<evidence type="ECO:0000256" key="2">
    <source>
        <dbReference type="ARBA" id="ARBA00010135"/>
    </source>
</evidence>
<dbReference type="GO" id="GO:0098793">
    <property type="term" value="C:presynapse"/>
    <property type="evidence" value="ECO:0007669"/>
    <property type="project" value="TreeGrafter"/>
</dbReference>
<feature type="coiled-coil region" evidence="7">
    <location>
        <begin position="377"/>
        <end position="555"/>
    </location>
</feature>
<dbReference type="Gene3D" id="1.20.1410.10">
    <property type="entry name" value="I/LWEQ domain"/>
    <property type="match status" value="1"/>
</dbReference>
<dbReference type="GO" id="GO:0051015">
    <property type="term" value="F:actin filament binding"/>
    <property type="evidence" value="ECO:0007669"/>
    <property type="project" value="TreeGrafter"/>
</dbReference>
<organism evidence="11 12">
    <name type="scientific">Rhinopithecus bieti</name>
    <name type="common">Black snub-nosed monkey</name>
    <name type="synonym">Pygathrix bieti</name>
    <dbReference type="NCBI Taxonomy" id="61621"/>
    <lineage>
        <taxon>Eukaryota</taxon>
        <taxon>Metazoa</taxon>
        <taxon>Chordata</taxon>
        <taxon>Craniata</taxon>
        <taxon>Vertebrata</taxon>
        <taxon>Euteleostomi</taxon>
        <taxon>Mammalia</taxon>
        <taxon>Eutheria</taxon>
        <taxon>Euarchontoglires</taxon>
        <taxon>Primates</taxon>
        <taxon>Haplorrhini</taxon>
        <taxon>Catarrhini</taxon>
        <taxon>Cercopithecidae</taxon>
        <taxon>Colobinae</taxon>
        <taxon>Rhinopithecus</taxon>
    </lineage>
</organism>
<dbReference type="Pfam" id="PF16515">
    <property type="entry name" value="HIP1_clath_bdg"/>
    <property type="match status" value="1"/>
</dbReference>
<evidence type="ECO:0000256" key="6">
    <source>
        <dbReference type="ARBA" id="ARBA00023203"/>
    </source>
</evidence>
<dbReference type="GO" id="GO:0007015">
    <property type="term" value="P:actin filament organization"/>
    <property type="evidence" value="ECO:0007669"/>
    <property type="project" value="TreeGrafter"/>
</dbReference>
<dbReference type="Ensembl" id="ENSRBIT00000049176.1">
    <property type="protein sequence ID" value="ENSRBIP00000025267.1"/>
    <property type="gene ID" value="ENSRBIG00000036520.1"/>
</dbReference>
<evidence type="ECO:0000256" key="3">
    <source>
        <dbReference type="ARBA" id="ARBA00022490"/>
    </source>
</evidence>
<feature type="coiled-coil region" evidence="7">
    <location>
        <begin position="927"/>
        <end position="956"/>
    </location>
</feature>
<evidence type="ECO:0000313" key="11">
    <source>
        <dbReference type="Ensembl" id="ENSRBIP00000025267.1"/>
    </source>
</evidence>
<dbReference type="GO" id="GO:0035615">
    <property type="term" value="F:clathrin adaptor activity"/>
    <property type="evidence" value="ECO:0007669"/>
    <property type="project" value="TreeGrafter"/>
</dbReference>
<dbReference type="SUPFAM" id="SSF109885">
    <property type="entry name" value="I/LWEQ domain"/>
    <property type="match status" value="1"/>
</dbReference>
<dbReference type="InterPro" id="IPR032422">
    <property type="entry name" value="HIP1_clath-bd"/>
</dbReference>
<dbReference type="SMART" id="SM00307">
    <property type="entry name" value="ILWEQ"/>
    <property type="match status" value="1"/>
</dbReference>
<keyword evidence="5 7" id="KW-0175">Coiled coil</keyword>
<feature type="region of interest" description="Disordered" evidence="8">
    <location>
        <begin position="964"/>
        <end position="986"/>
    </location>
</feature>
<dbReference type="PROSITE" id="PS50942">
    <property type="entry name" value="ENTH"/>
    <property type="match status" value="1"/>
</dbReference>
<dbReference type="GeneTree" id="ENSGT00940000153594"/>
<evidence type="ECO:0000256" key="7">
    <source>
        <dbReference type="SAM" id="Coils"/>
    </source>
</evidence>
<dbReference type="FunFam" id="1.20.5.1700:FF:000002">
    <property type="entry name" value="Huntingtin interacting protein 1"/>
    <property type="match status" value="1"/>
</dbReference>
<dbReference type="GO" id="GO:0043325">
    <property type="term" value="F:phosphatidylinositol-3,4-bisphosphate binding"/>
    <property type="evidence" value="ECO:0007669"/>
    <property type="project" value="TreeGrafter"/>
</dbReference>
<dbReference type="FunFam" id="1.25.40.90:FF:000022">
    <property type="entry name" value="huntingtin-interacting protein 1 isoform X1"/>
    <property type="match status" value="1"/>
</dbReference>
<dbReference type="GO" id="GO:0006897">
    <property type="term" value="P:endocytosis"/>
    <property type="evidence" value="ECO:0007669"/>
    <property type="project" value="UniProtKB-KW"/>
</dbReference>
<dbReference type="InterPro" id="IPR008942">
    <property type="entry name" value="ENTH_VHS"/>
</dbReference>
<comment type="subcellular location">
    <subcellularLocation>
        <location evidence="1">Cytoplasm</location>
    </subcellularLocation>
</comment>
<keyword evidence="6" id="KW-0009">Actin-binding</keyword>
<dbReference type="InterPro" id="IPR030224">
    <property type="entry name" value="Sla2_fam"/>
</dbReference>
<feature type="domain" description="ENTH" evidence="9">
    <location>
        <begin position="32"/>
        <end position="160"/>
    </location>
</feature>
<dbReference type="Pfam" id="PF01608">
    <property type="entry name" value="I_LWEQ"/>
    <property type="match status" value="1"/>
</dbReference>
<dbReference type="GO" id="GO:0080025">
    <property type="term" value="F:phosphatidylinositol-3,5-bisphosphate binding"/>
    <property type="evidence" value="ECO:0007669"/>
    <property type="project" value="TreeGrafter"/>
</dbReference>
<dbReference type="GO" id="GO:0032051">
    <property type="term" value="F:clathrin light chain binding"/>
    <property type="evidence" value="ECO:0007669"/>
    <property type="project" value="TreeGrafter"/>
</dbReference>
<keyword evidence="3" id="KW-0963">Cytoplasm</keyword>
<dbReference type="PANTHER" id="PTHR10407:SF14">
    <property type="entry name" value="HUNTINGTIN-INTERACTING PROTEIN 1"/>
    <property type="match status" value="1"/>
</dbReference>
<dbReference type="AlphaFoldDB" id="A0A2K6LP13"/>
<reference evidence="11" key="2">
    <citation type="submission" date="2025-08" db="UniProtKB">
        <authorList>
            <consortium name="Ensembl"/>
        </authorList>
    </citation>
    <scope>IDENTIFICATION</scope>
</reference>
<evidence type="ECO:0000256" key="8">
    <source>
        <dbReference type="SAM" id="MobiDB-lite"/>
    </source>
</evidence>
<dbReference type="GO" id="GO:0030136">
    <property type="term" value="C:clathrin-coated vesicle"/>
    <property type="evidence" value="ECO:0007669"/>
    <property type="project" value="TreeGrafter"/>
</dbReference>
<dbReference type="SUPFAM" id="SSF48371">
    <property type="entry name" value="ARM repeat"/>
    <property type="match status" value="1"/>
</dbReference>
<reference evidence="11 12" key="1">
    <citation type="submission" date="2016-06" db="EMBL/GenBank/DDBJ databases">
        <title>Genome of Rhinopithecus bieti.</title>
        <authorList>
            <person name="Wu"/>
            <person name="C.-I. and Zhang"/>
            <person name="Y."/>
        </authorList>
    </citation>
    <scope>NUCLEOTIDE SEQUENCE</scope>
</reference>
<dbReference type="Gene3D" id="6.10.250.920">
    <property type="match status" value="1"/>
</dbReference>
<protein>
    <submittedName>
        <fullName evidence="11">Huntingtin interacting protein 1</fullName>
    </submittedName>
</protein>
<dbReference type="InterPro" id="IPR013809">
    <property type="entry name" value="ENTH"/>
</dbReference>
<dbReference type="InterPro" id="IPR002558">
    <property type="entry name" value="ILWEQ_dom"/>
</dbReference>
<proteinExistence type="inferred from homology"/>
<dbReference type="CDD" id="cd17013">
    <property type="entry name" value="ANTH_N_HIP1"/>
    <property type="match status" value="1"/>
</dbReference>
<dbReference type="SUPFAM" id="SSF48464">
    <property type="entry name" value="ENTH/VHS domain"/>
    <property type="match status" value="1"/>
</dbReference>
<keyword evidence="4" id="KW-0254">Endocytosis</keyword>
<feature type="domain" description="I/LWEQ" evidence="10">
    <location>
        <begin position="716"/>
        <end position="961"/>
    </location>
</feature>
<evidence type="ECO:0000259" key="9">
    <source>
        <dbReference type="PROSITE" id="PS50942"/>
    </source>
</evidence>
<dbReference type="Proteomes" id="UP000233180">
    <property type="component" value="Unassembled WGS sequence"/>
</dbReference>
<evidence type="ECO:0000313" key="12">
    <source>
        <dbReference type="Proteomes" id="UP000233180"/>
    </source>
</evidence>
<dbReference type="InterPro" id="IPR016024">
    <property type="entry name" value="ARM-type_fold"/>
</dbReference>
<evidence type="ECO:0000256" key="1">
    <source>
        <dbReference type="ARBA" id="ARBA00004496"/>
    </source>
</evidence>
<dbReference type="FunFam" id="1.20.1410.10:FF:000008">
    <property type="entry name" value="Huntingtin interacting protein 1"/>
    <property type="match status" value="1"/>
</dbReference>
<evidence type="ECO:0000256" key="5">
    <source>
        <dbReference type="ARBA" id="ARBA00023054"/>
    </source>
</evidence>
<dbReference type="Pfam" id="PF07651">
    <property type="entry name" value="ANTH"/>
    <property type="match status" value="1"/>
</dbReference>